<keyword evidence="1" id="KW-0732">Signal</keyword>
<accession>A0A0L6VAK5</accession>
<name>A0A0L6VAK5_9BASI</name>
<proteinExistence type="predicted"/>
<dbReference type="Proteomes" id="UP000037035">
    <property type="component" value="Unassembled WGS sequence"/>
</dbReference>
<gene>
    <name evidence="2" type="ORF">VP01_2122g2</name>
</gene>
<evidence type="ECO:0000313" key="3">
    <source>
        <dbReference type="Proteomes" id="UP000037035"/>
    </source>
</evidence>
<dbReference type="AlphaFoldDB" id="A0A0L6VAK5"/>
<reference evidence="2 3" key="1">
    <citation type="submission" date="2015-08" db="EMBL/GenBank/DDBJ databases">
        <title>Next Generation Sequencing and Analysis of the Genome of Puccinia sorghi L Schw, the Causal Agent of Maize Common Rust.</title>
        <authorList>
            <person name="Rochi L."/>
            <person name="Burguener G."/>
            <person name="Darino M."/>
            <person name="Turjanski A."/>
            <person name="Kreff E."/>
            <person name="Dieguez M.J."/>
            <person name="Sacco F."/>
        </authorList>
    </citation>
    <scope>NUCLEOTIDE SEQUENCE [LARGE SCALE GENOMIC DNA]</scope>
    <source>
        <strain evidence="2 3">RO10H11247</strain>
    </source>
</reference>
<keyword evidence="3" id="KW-1185">Reference proteome</keyword>
<protein>
    <submittedName>
        <fullName evidence="2">Putative signal peptide protein</fullName>
    </submittedName>
</protein>
<comment type="caution">
    <text evidence="2">The sequence shown here is derived from an EMBL/GenBank/DDBJ whole genome shotgun (WGS) entry which is preliminary data.</text>
</comment>
<dbReference type="EMBL" id="LAVV01006973">
    <property type="protein sequence ID" value="KNZ57582.1"/>
    <property type="molecule type" value="Genomic_DNA"/>
</dbReference>
<sequence length="381" mass="43527">MECAPFLLHLLLPLSHLIPPPHFSCPNTCSCSLSPFPVPALVPVLAPVSFPVFSFSLSRHPLDLARGLSSCSDLILLLRYEIKHQKPNIFFEFCLPSKLSMATLNFTFPCLPSSYFHNRQHKYGRGITQRDPDGSLPHQQSQEMCWIKPNLTPQHHQQLHQIQLLQQTSHLIFTIPFPFSFFKPPITTYHDTARQWSLIKVGSSTCNPPILKGGSGLILQIQIIFHEFLWGMFFFCGWQSNALCNFNCFFPHFQYFKTQWDSSFGFKFNKSPFFAGVIKSKCHDTPQKVWEKKIKLTKMHCFSVHKKDIQKSRCSVNTVLKVQPIPGIVGMSGCPVGHTFKTAPRPYEIEIILKVPQCLFCPFSRLIPCKKIQEGGIHLIV</sequence>
<feature type="signal peptide" evidence="1">
    <location>
        <begin position="1"/>
        <end position="17"/>
    </location>
</feature>
<evidence type="ECO:0000313" key="2">
    <source>
        <dbReference type="EMBL" id="KNZ57582.1"/>
    </source>
</evidence>
<feature type="chain" id="PRO_5005568410" evidence="1">
    <location>
        <begin position="18"/>
        <end position="381"/>
    </location>
</feature>
<organism evidence="2 3">
    <name type="scientific">Puccinia sorghi</name>
    <dbReference type="NCBI Taxonomy" id="27349"/>
    <lineage>
        <taxon>Eukaryota</taxon>
        <taxon>Fungi</taxon>
        <taxon>Dikarya</taxon>
        <taxon>Basidiomycota</taxon>
        <taxon>Pucciniomycotina</taxon>
        <taxon>Pucciniomycetes</taxon>
        <taxon>Pucciniales</taxon>
        <taxon>Pucciniaceae</taxon>
        <taxon>Puccinia</taxon>
    </lineage>
</organism>
<evidence type="ECO:0000256" key="1">
    <source>
        <dbReference type="SAM" id="SignalP"/>
    </source>
</evidence>
<dbReference type="VEuPathDB" id="FungiDB:VP01_2122g2"/>